<dbReference type="InterPro" id="IPR036291">
    <property type="entry name" value="NAD(P)-bd_dom_sf"/>
</dbReference>
<dbReference type="InterPro" id="IPR013154">
    <property type="entry name" value="ADH-like_N"/>
</dbReference>
<dbReference type="InterPro" id="IPR050700">
    <property type="entry name" value="YIM1/Zinc_Alcohol_DH_Fams"/>
</dbReference>
<protein>
    <submittedName>
        <fullName evidence="3">NADP-dependent oxidoreductase</fullName>
        <ecNumber evidence="3">1.-.-.-</ecNumber>
    </submittedName>
</protein>
<dbReference type="InterPro" id="IPR020843">
    <property type="entry name" value="ER"/>
</dbReference>
<dbReference type="PROSITE" id="PS01162">
    <property type="entry name" value="QOR_ZETA_CRYSTAL"/>
    <property type="match status" value="1"/>
</dbReference>
<organism evidence="3 4">
    <name type="scientific">Pedobacter vanadiisoli</name>
    <dbReference type="NCBI Taxonomy" id="1761975"/>
    <lineage>
        <taxon>Bacteria</taxon>
        <taxon>Pseudomonadati</taxon>
        <taxon>Bacteroidota</taxon>
        <taxon>Sphingobacteriia</taxon>
        <taxon>Sphingobacteriales</taxon>
        <taxon>Sphingobacteriaceae</taxon>
        <taxon>Pedobacter</taxon>
    </lineage>
</organism>
<dbReference type="RefSeq" id="WP_379074975.1">
    <property type="nucleotide sequence ID" value="NZ_JBHULL010000003.1"/>
</dbReference>
<gene>
    <name evidence="3" type="ORF">ACFSR6_03475</name>
</gene>
<keyword evidence="1 3" id="KW-0560">Oxidoreductase</keyword>
<dbReference type="PANTHER" id="PTHR11695:SF294">
    <property type="entry name" value="RETICULON-4-INTERACTING PROTEIN 1, MITOCHONDRIAL"/>
    <property type="match status" value="1"/>
</dbReference>
<dbReference type="InterPro" id="IPR002364">
    <property type="entry name" value="Quin_OxRdtase/zeta-crystal_CS"/>
</dbReference>
<dbReference type="EC" id="1.-.-.-" evidence="3"/>
<dbReference type="SMART" id="SM00829">
    <property type="entry name" value="PKS_ER"/>
    <property type="match status" value="1"/>
</dbReference>
<dbReference type="SUPFAM" id="SSF51735">
    <property type="entry name" value="NAD(P)-binding Rossmann-fold domains"/>
    <property type="match status" value="1"/>
</dbReference>
<proteinExistence type="predicted"/>
<dbReference type="EMBL" id="JBHULL010000003">
    <property type="protein sequence ID" value="MFD2581535.1"/>
    <property type="molecule type" value="Genomic_DNA"/>
</dbReference>
<sequence>MKTIIINEPGDVENFVYADVEKPVINSDEVLVQVKAISINPVDAKVRAGQGIYQLLKNEEQLILGWDISGIVMEAGDDSIFKVGDEVFGLIRFPGHGRAYAEYIAAPINQLALKPANVTHAEAASSTLAALTAYQALLVHANLKRGQSVLVHAAAGGVGHFAVQMAKHLGAKVTGTSSEINKDFVLELGVDEHIDYHTYNWKNSEARFDFVFDTVGGANIDKSLHVVKPFGTLISIPSGLSEDINERAKAKGVNGLFFLVSSNGDQMKIIAEWLAQDIIKPHISETFTFDQIAKAHKQIESGRTVGKIVVEL</sequence>
<evidence type="ECO:0000259" key="2">
    <source>
        <dbReference type="SMART" id="SM00829"/>
    </source>
</evidence>
<accession>A0ABW5MGF1</accession>
<evidence type="ECO:0000313" key="4">
    <source>
        <dbReference type="Proteomes" id="UP001597461"/>
    </source>
</evidence>
<dbReference type="PANTHER" id="PTHR11695">
    <property type="entry name" value="ALCOHOL DEHYDROGENASE RELATED"/>
    <property type="match status" value="1"/>
</dbReference>
<keyword evidence="4" id="KW-1185">Reference proteome</keyword>
<name>A0ABW5MGF1_9SPHI</name>
<dbReference type="Pfam" id="PF13602">
    <property type="entry name" value="ADH_zinc_N_2"/>
    <property type="match status" value="1"/>
</dbReference>
<evidence type="ECO:0000313" key="3">
    <source>
        <dbReference type="EMBL" id="MFD2581535.1"/>
    </source>
</evidence>
<dbReference type="Gene3D" id="3.90.180.10">
    <property type="entry name" value="Medium-chain alcohol dehydrogenases, catalytic domain"/>
    <property type="match status" value="1"/>
</dbReference>
<comment type="caution">
    <text evidence="3">The sequence shown here is derived from an EMBL/GenBank/DDBJ whole genome shotgun (WGS) entry which is preliminary data.</text>
</comment>
<reference evidence="4" key="1">
    <citation type="journal article" date="2019" name="Int. J. Syst. Evol. Microbiol.">
        <title>The Global Catalogue of Microorganisms (GCM) 10K type strain sequencing project: providing services to taxonomists for standard genome sequencing and annotation.</title>
        <authorList>
            <consortium name="The Broad Institute Genomics Platform"/>
            <consortium name="The Broad Institute Genome Sequencing Center for Infectious Disease"/>
            <person name="Wu L."/>
            <person name="Ma J."/>
        </authorList>
    </citation>
    <scope>NUCLEOTIDE SEQUENCE [LARGE SCALE GENOMIC DNA]</scope>
    <source>
        <strain evidence="4">KCTC 42866</strain>
    </source>
</reference>
<dbReference type="GO" id="GO:0016491">
    <property type="term" value="F:oxidoreductase activity"/>
    <property type="evidence" value="ECO:0007669"/>
    <property type="project" value="UniProtKB-KW"/>
</dbReference>
<dbReference type="SUPFAM" id="SSF50129">
    <property type="entry name" value="GroES-like"/>
    <property type="match status" value="1"/>
</dbReference>
<feature type="domain" description="Enoyl reductase (ER)" evidence="2">
    <location>
        <begin position="10"/>
        <end position="310"/>
    </location>
</feature>
<evidence type="ECO:0000256" key="1">
    <source>
        <dbReference type="ARBA" id="ARBA00023002"/>
    </source>
</evidence>
<dbReference type="Gene3D" id="3.40.50.720">
    <property type="entry name" value="NAD(P)-binding Rossmann-like Domain"/>
    <property type="match status" value="1"/>
</dbReference>
<dbReference type="InterPro" id="IPR011032">
    <property type="entry name" value="GroES-like_sf"/>
</dbReference>
<dbReference type="Proteomes" id="UP001597461">
    <property type="component" value="Unassembled WGS sequence"/>
</dbReference>
<dbReference type="CDD" id="cd05289">
    <property type="entry name" value="MDR_like_2"/>
    <property type="match status" value="1"/>
</dbReference>
<dbReference type="Pfam" id="PF08240">
    <property type="entry name" value="ADH_N"/>
    <property type="match status" value="1"/>
</dbReference>